<reference evidence="1" key="1">
    <citation type="journal article" date="2020" name="Stud. Mycol.">
        <title>101 Dothideomycetes genomes: a test case for predicting lifestyles and emergence of pathogens.</title>
        <authorList>
            <person name="Haridas S."/>
            <person name="Albert R."/>
            <person name="Binder M."/>
            <person name="Bloem J."/>
            <person name="Labutti K."/>
            <person name="Salamov A."/>
            <person name="Andreopoulos B."/>
            <person name="Baker S."/>
            <person name="Barry K."/>
            <person name="Bills G."/>
            <person name="Bluhm B."/>
            <person name="Cannon C."/>
            <person name="Castanera R."/>
            <person name="Culley D."/>
            <person name="Daum C."/>
            <person name="Ezra D."/>
            <person name="Gonzalez J."/>
            <person name="Henrissat B."/>
            <person name="Kuo A."/>
            <person name="Liang C."/>
            <person name="Lipzen A."/>
            <person name="Lutzoni F."/>
            <person name="Magnuson J."/>
            <person name="Mondo S."/>
            <person name="Nolan M."/>
            <person name="Ohm R."/>
            <person name="Pangilinan J."/>
            <person name="Park H.-J."/>
            <person name="Ramirez L."/>
            <person name="Alfaro M."/>
            <person name="Sun H."/>
            <person name="Tritt A."/>
            <person name="Yoshinaga Y."/>
            <person name="Zwiers L.-H."/>
            <person name="Turgeon B."/>
            <person name="Goodwin S."/>
            <person name="Spatafora J."/>
            <person name="Crous P."/>
            <person name="Grigoriev I."/>
        </authorList>
    </citation>
    <scope>NUCLEOTIDE SEQUENCE</scope>
    <source>
        <strain evidence="1">CBS 525.71</strain>
    </source>
</reference>
<evidence type="ECO:0000313" key="2">
    <source>
        <dbReference type="Proteomes" id="UP000799754"/>
    </source>
</evidence>
<evidence type="ECO:0000313" key="1">
    <source>
        <dbReference type="EMBL" id="KAF2629539.1"/>
    </source>
</evidence>
<protein>
    <submittedName>
        <fullName evidence="1">Uncharacterized protein</fullName>
    </submittedName>
</protein>
<gene>
    <name evidence="1" type="ORF">BU25DRAFT_268523</name>
</gene>
<accession>A0ACB6S663</accession>
<dbReference type="EMBL" id="MU006709">
    <property type="protein sequence ID" value="KAF2629539.1"/>
    <property type="molecule type" value="Genomic_DNA"/>
</dbReference>
<comment type="caution">
    <text evidence="1">The sequence shown here is derived from an EMBL/GenBank/DDBJ whole genome shotgun (WGS) entry which is preliminary data.</text>
</comment>
<dbReference type="Proteomes" id="UP000799754">
    <property type="component" value="Unassembled WGS sequence"/>
</dbReference>
<sequence length="390" mass="42500">MPQTLHRFGFNSDAPTLKITSPTLVDSSTQINIVWTSWCDLIYTTTNADNTRSITYTGTSLNTTQQQELTSLTSNINQALANPTCQLYFFGNTMYDGVRGYICDGKITVFGTPAEEAALRSQYHDIEFWTFPPPLAEIRMCSDNSLFLTSKPEPYETGSISNVTNLHAVKAHCTCTTPIDQRASFAPTQLVTNATTTTALSPSGLVYTLTTDPRYPSCLGRPYTGTSSFEPVPYLSETRITKIASGGYMTAAISEDGELFLWGQANPGTAEELGVLHRLDYDSDAAMKRETVIWGDTVQDENVKCLNIHIDGRDAIAYDVAIGFGHMLVAAKGEDEEHVVFSAGCGAEGQLGIGRADDFLQESEEVVAVRGKRVIQLAAAGWSSFVVTEE</sequence>
<proteinExistence type="predicted"/>
<name>A0ACB6S663_9PLEO</name>
<keyword evidence="2" id="KW-1185">Reference proteome</keyword>
<organism evidence="1 2">
    <name type="scientific">Macroventuria anomochaeta</name>
    <dbReference type="NCBI Taxonomy" id="301207"/>
    <lineage>
        <taxon>Eukaryota</taxon>
        <taxon>Fungi</taxon>
        <taxon>Dikarya</taxon>
        <taxon>Ascomycota</taxon>
        <taxon>Pezizomycotina</taxon>
        <taxon>Dothideomycetes</taxon>
        <taxon>Pleosporomycetidae</taxon>
        <taxon>Pleosporales</taxon>
        <taxon>Pleosporineae</taxon>
        <taxon>Didymellaceae</taxon>
        <taxon>Macroventuria</taxon>
    </lineage>
</organism>